<feature type="transmembrane region" description="Helical" evidence="1">
    <location>
        <begin position="7"/>
        <end position="30"/>
    </location>
</feature>
<keyword evidence="1" id="KW-0812">Transmembrane</keyword>
<feature type="transmembrane region" description="Helical" evidence="1">
    <location>
        <begin position="42"/>
        <end position="63"/>
    </location>
</feature>
<reference evidence="2 3" key="1">
    <citation type="journal article" date="2010" name="Proc. Natl. Acad. Sci. U.S.A.">
        <title>Enigmatic, ultrasmall, uncultivated Archaea.</title>
        <authorList>
            <person name="Baker B.J."/>
            <person name="Comolli L.R."/>
            <person name="Dick G.J."/>
            <person name="Hauser L.J."/>
            <person name="Hyatt D."/>
            <person name="Dill B.D."/>
            <person name="Land M.L."/>
            <person name="Verberkmoes N.C."/>
            <person name="Hettich R.L."/>
            <person name="Banfield J.F."/>
        </authorList>
    </citation>
    <scope>NUCLEOTIDE SEQUENCE [LARGE SCALE GENOMIC DNA]</scope>
</reference>
<accession>D2EGF5</accession>
<name>D2EGF5_PARA4</name>
<keyword evidence="1" id="KW-0472">Membrane</keyword>
<organism evidence="2 3">
    <name type="scientific">Candidatus Parvarchaeum acidiphilum ARMAN-4</name>
    <dbReference type="NCBI Taxonomy" id="662760"/>
    <lineage>
        <taxon>Archaea</taxon>
        <taxon>Candidatus Parvarchaeota</taxon>
        <taxon>Candidatus Parvarchaeum</taxon>
    </lineage>
</organism>
<keyword evidence="1" id="KW-1133">Transmembrane helix</keyword>
<evidence type="ECO:0000256" key="1">
    <source>
        <dbReference type="SAM" id="Phobius"/>
    </source>
</evidence>
<proteinExistence type="predicted"/>
<dbReference type="AlphaFoldDB" id="D2EGF5"/>
<evidence type="ECO:0000313" key="3">
    <source>
        <dbReference type="Proteomes" id="UP000009375"/>
    </source>
</evidence>
<evidence type="ECO:0000313" key="2">
    <source>
        <dbReference type="EMBL" id="EEZ92553.1"/>
    </source>
</evidence>
<dbReference type="Proteomes" id="UP000009375">
    <property type="component" value="Unassembled WGS sequence"/>
</dbReference>
<dbReference type="EMBL" id="GG730074">
    <property type="protein sequence ID" value="EEZ92553.1"/>
    <property type="molecule type" value="Genomic_DNA"/>
</dbReference>
<gene>
    <name evidence="2" type="ORF">BJBARM4_0854</name>
</gene>
<sequence>MGLKISLIILVGLSLFVIGLILPFIDVFMIKYYGKAVESLGSFILFASLGIFVAGVIITLIGFHKQNKSLTQ</sequence>
<protein>
    <submittedName>
        <fullName evidence="2">Uncharacterized protein</fullName>
    </submittedName>
</protein>